<evidence type="ECO:0000256" key="7">
    <source>
        <dbReference type="ARBA" id="ARBA00023326"/>
    </source>
</evidence>
<feature type="domain" description="GH18" evidence="10">
    <location>
        <begin position="53"/>
        <end position="373"/>
    </location>
</feature>
<evidence type="ECO:0000256" key="5">
    <source>
        <dbReference type="ARBA" id="ARBA00023277"/>
    </source>
</evidence>
<dbReference type="OrthoDB" id="6020543at2759"/>
<evidence type="ECO:0000256" key="4">
    <source>
        <dbReference type="ARBA" id="ARBA00023024"/>
    </source>
</evidence>
<keyword evidence="4" id="KW-0146">Chitin degradation</keyword>
<evidence type="ECO:0000256" key="9">
    <source>
        <dbReference type="SAM" id="Phobius"/>
    </source>
</evidence>
<keyword evidence="12" id="KW-1185">Reference proteome</keyword>
<dbReference type="Gene3D" id="2.10.10.20">
    <property type="entry name" value="Carbohydrate-binding module superfamily 5/12"/>
    <property type="match status" value="2"/>
</dbReference>
<dbReference type="SMART" id="SM00495">
    <property type="entry name" value="ChtBD3"/>
    <property type="match status" value="2"/>
</dbReference>
<dbReference type="GO" id="GO:0000272">
    <property type="term" value="P:polysaccharide catabolic process"/>
    <property type="evidence" value="ECO:0007669"/>
    <property type="project" value="UniProtKB-KW"/>
</dbReference>
<evidence type="ECO:0000256" key="8">
    <source>
        <dbReference type="SAM" id="MobiDB-lite"/>
    </source>
</evidence>
<keyword evidence="6" id="KW-0326">Glycosidase</keyword>
<dbReference type="GO" id="GO:0008843">
    <property type="term" value="F:endochitinase activity"/>
    <property type="evidence" value="ECO:0007669"/>
    <property type="project" value="UniProtKB-EC"/>
</dbReference>
<keyword evidence="9" id="KW-0472">Membrane</keyword>
<dbReference type="EC" id="3.2.1.14" evidence="2"/>
<gene>
    <name evidence="11" type="ORF">EVG20_g5654</name>
</gene>
<keyword evidence="9" id="KW-1133">Transmembrane helix</keyword>
<keyword evidence="7" id="KW-0624">Polysaccharide degradation</keyword>
<dbReference type="EMBL" id="SEOQ01000342">
    <property type="protein sequence ID" value="TFY65270.1"/>
    <property type="molecule type" value="Genomic_DNA"/>
</dbReference>
<sequence length="581" mass="60751">MNLRCISRRLEWPVFFDNRLNLLMTMMRRILHAIPFVGVYTIGAVAFDPTRYDNVAVYWGQNSYGAANPDDVPNYQKTLSYYCQDDAIDVIPVAFVNTFFSTGGLPVLNLANICNNKDNTTFSGTALPECSALASDVQFCQSKGKILTISLGGAGGGVGFTGDSQGEDFADTIWNLFLGGSSSTRPLGSAVLDGVDLDIEGGGGVGYAAFVNRIRSHASGASKKYYITAAPQCVYPDASLATVLNTASFDAVYVQFYNNQCGLQNYNTVSASAIHLSDCDMILTVHGLQDWNFGIWDNWARTISPNPDVKIYLGSPASSTAGGGWQPISTLSSIATQMRKSFPSFGGVMLWDASQAYVNGRYDLGIKNALQAAGGTGFTFPQCTAAAWKSGTSYTGGSQVAYQGYTWQAKWYADDTPANDANSDWSAISACSGSGGSGSGSSTSSAPGTSPTSGSCGGIGAWSSGTVYTGGQQATYQGHLWTAKWWTEGDTPGGSAGAWADDGACATSNASKAAPSAKASAVASAPAPASKPSAISHSSAAASSSAKNSTSSAASRNSTGSASEDSEHHDNRARNSRFFRF</sequence>
<keyword evidence="3" id="KW-0378">Hydrolase</keyword>
<organism evidence="11 12">
    <name type="scientific">Dentipellis fragilis</name>
    <dbReference type="NCBI Taxonomy" id="205917"/>
    <lineage>
        <taxon>Eukaryota</taxon>
        <taxon>Fungi</taxon>
        <taxon>Dikarya</taxon>
        <taxon>Basidiomycota</taxon>
        <taxon>Agaricomycotina</taxon>
        <taxon>Agaricomycetes</taxon>
        <taxon>Russulales</taxon>
        <taxon>Hericiaceae</taxon>
        <taxon>Dentipellis</taxon>
    </lineage>
</organism>
<dbReference type="STRING" id="205917.A0A4Y9YU48"/>
<evidence type="ECO:0000313" key="12">
    <source>
        <dbReference type="Proteomes" id="UP000298327"/>
    </source>
</evidence>
<comment type="caution">
    <text evidence="11">The sequence shown here is derived from an EMBL/GenBank/DDBJ whole genome shotgun (WGS) entry which is preliminary data.</text>
</comment>
<dbReference type="InterPro" id="IPR003610">
    <property type="entry name" value="CBM5/12"/>
</dbReference>
<dbReference type="InterPro" id="IPR050542">
    <property type="entry name" value="Glycosyl_Hydrlase18_Chitinase"/>
</dbReference>
<keyword evidence="5" id="KW-0119">Carbohydrate metabolism</keyword>
<dbReference type="GO" id="GO:0030246">
    <property type="term" value="F:carbohydrate binding"/>
    <property type="evidence" value="ECO:0007669"/>
    <property type="project" value="InterPro"/>
</dbReference>
<feature type="transmembrane region" description="Helical" evidence="9">
    <location>
        <begin position="30"/>
        <end position="47"/>
    </location>
</feature>
<dbReference type="Proteomes" id="UP000298327">
    <property type="component" value="Unassembled WGS sequence"/>
</dbReference>
<dbReference type="InterPro" id="IPR036573">
    <property type="entry name" value="CBM_sf_5/12"/>
</dbReference>
<evidence type="ECO:0000256" key="3">
    <source>
        <dbReference type="ARBA" id="ARBA00022801"/>
    </source>
</evidence>
<dbReference type="InterPro" id="IPR017853">
    <property type="entry name" value="GH"/>
</dbReference>
<evidence type="ECO:0000259" key="10">
    <source>
        <dbReference type="PROSITE" id="PS51910"/>
    </source>
</evidence>
<dbReference type="Pfam" id="PF02839">
    <property type="entry name" value="CBM_5_12"/>
    <property type="match status" value="1"/>
</dbReference>
<evidence type="ECO:0000256" key="1">
    <source>
        <dbReference type="ARBA" id="ARBA00000822"/>
    </source>
</evidence>
<protein>
    <recommendedName>
        <fullName evidence="2">chitinase</fullName>
        <ecNumber evidence="2">3.2.1.14</ecNumber>
    </recommendedName>
</protein>
<reference evidence="11 12" key="1">
    <citation type="submission" date="2019-02" db="EMBL/GenBank/DDBJ databases">
        <title>Genome sequencing of the rare red list fungi Dentipellis fragilis.</title>
        <authorList>
            <person name="Buettner E."/>
            <person name="Kellner H."/>
        </authorList>
    </citation>
    <scope>NUCLEOTIDE SEQUENCE [LARGE SCALE GENOMIC DNA]</scope>
    <source>
        <strain evidence="11 12">DSM 105465</strain>
    </source>
</reference>
<name>A0A4Y9YU48_9AGAM</name>
<evidence type="ECO:0000256" key="2">
    <source>
        <dbReference type="ARBA" id="ARBA00012729"/>
    </source>
</evidence>
<dbReference type="SUPFAM" id="SSF51055">
    <property type="entry name" value="Carbohydrate binding domain"/>
    <property type="match status" value="2"/>
</dbReference>
<dbReference type="PANTHER" id="PTHR45708:SF49">
    <property type="entry name" value="ENDOCHITINASE"/>
    <property type="match status" value="1"/>
</dbReference>
<accession>A0A4Y9YU48</accession>
<keyword evidence="9" id="KW-0812">Transmembrane</keyword>
<dbReference type="GO" id="GO:0006032">
    <property type="term" value="P:chitin catabolic process"/>
    <property type="evidence" value="ECO:0007669"/>
    <property type="project" value="UniProtKB-KW"/>
</dbReference>
<dbReference type="InterPro" id="IPR001223">
    <property type="entry name" value="Glyco_hydro18_cat"/>
</dbReference>
<evidence type="ECO:0000256" key="6">
    <source>
        <dbReference type="ARBA" id="ARBA00023295"/>
    </source>
</evidence>
<dbReference type="PROSITE" id="PS51910">
    <property type="entry name" value="GH18_2"/>
    <property type="match status" value="1"/>
</dbReference>
<dbReference type="Gene3D" id="3.20.20.80">
    <property type="entry name" value="Glycosidases"/>
    <property type="match status" value="1"/>
</dbReference>
<dbReference type="GO" id="GO:0005576">
    <property type="term" value="C:extracellular region"/>
    <property type="evidence" value="ECO:0007669"/>
    <property type="project" value="InterPro"/>
</dbReference>
<feature type="region of interest" description="Disordered" evidence="8">
    <location>
        <begin position="527"/>
        <end position="581"/>
    </location>
</feature>
<dbReference type="InterPro" id="IPR001579">
    <property type="entry name" value="Glyco_hydro_18_chit_AS"/>
</dbReference>
<dbReference type="AlphaFoldDB" id="A0A4Y9YU48"/>
<evidence type="ECO:0000313" key="11">
    <source>
        <dbReference type="EMBL" id="TFY65270.1"/>
    </source>
</evidence>
<dbReference type="PROSITE" id="PS01095">
    <property type="entry name" value="GH18_1"/>
    <property type="match status" value="1"/>
</dbReference>
<comment type="catalytic activity">
    <reaction evidence="1">
        <text>Random endo-hydrolysis of N-acetyl-beta-D-glucosaminide (1-&gt;4)-beta-linkages in chitin and chitodextrins.</text>
        <dbReference type="EC" id="3.2.1.14"/>
    </reaction>
</comment>
<dbReference type="PANTHER" id="PTHR45708">
    <property type="entry name" value="ENDOCHITINASE"/>
    <property type="match status" value="1"/>
</dbReference>
<dbReference type="SUPFAM" id="SSF51445">
    <property type="entry name" value="(Trans)glycosidases"/>
    <property type="match status" value="1"/>
</dbReference>
<feature type="compositionally biased region" description="Low complexity" evidence="8">
    <location>
        <begin position="527"/>
        <end position="563"/>
    </location>
</feature>
<proteinExistence type="predicted"/>
<dbReference type="CDD" id="cd12215">
    <property type="entry name" value="ChiC_BD"/>
    <property type="match status" value="2"/>
</dbReference>